<sequence>MRNDRTNLYLVSALLQLIMVVSVGDTDVELAQTPDGRRLVVCRAVDAPVETVWEVLTDTERWPEWGPSITAVDCEDRYVEAGTTGRVKTVGGLWVRFRVTTCATHRWTWSVAGVPATGHFVEAHPAGAVVGFEIPVLAAGYAPVCARACARIADIATAAAREGV</sequence>
<dbReference type="InterPro" id="IPR019587">
    <property type="entry name" value="Polyketide_cyclase/dehydratase"/>
</dbReference>
<dbReference type="Gene3D" id="3.30.530.20">
    <property type="match status" value="1"/>
</dbReference>
<comment type="caution">
    <text evidence="1">The sequence shown here is derived from an EMBL/GenBank/DDBJ whole genome shotgun (WGS) entry which is preliminary data.</text>
</comment>
<dbReference type="SUPFAM" id="SSF55961">
    <property type="entry name" value="Bet v1-like"/>
    <property type="match status" value="1"/>
</dbReference>
<proteinExistence type="predicted"/>
<name>A0A830GI38_9EURY</name>
<reference evidence="1" key="2">
    <citation type="submission" date="2020-09" db="EMBL/GenBank/DDBJ databases">
        <authorList>
            <person name="Sun Q."/>
            <person name="Ohkuma M."/>
        </authorList>
    </citation>
    <scope>NUCLEOTIDE SEQUENCE</scope>
    <source>
        <strain evidence="1">JCM 17820</strain>
    </source>
</reference>
<evidence type="ECO:0008006" key="3">
    <source>
        <dbReference type="Google" id="ProtNLM"/>
    </source>
</evidence>
<dbReference type="AlphaFoldDB" id="A0A830GI38"/>
<gene>
    <name evidence="1" type="ORF">GCM10009030_06820</name>
</gene>
<protein>
    <recommendedName>
        <fullName evidence="3">Polyketide cyclase / dehydrase and lipid transport</fullName>
    </recommendedName>
</protein>
<dbReference type="EMBL" id="BMOU01000001">
    <property type="protein sequence ID" value="GGN87791.1"/>
    <property type="molecule type" value="Genomic_DNA"/>
</dbReference>
<keyword evidence="2" id="KW-1185">Reference proteome</keyword>
<evidence type="ECO:0000313" key="2">
    <source>
        <dbReference type="Proteomes" id="UP000605784"/>
    </source>
</evidence>
<accession>A0A830GI38</accession>
<reference evidence="1" key="1">
    <citation type="journal article" date="2014" name="Int. J. Syst. Evol. Microbiol.">
        <title>Complete genome sequence of Corynebacterium casei LMG S-19264T (=DSM 44701T), isolated from a smear-ripened cheese.</title>
        <authorList>
            <consortium name="US DOE Joint Genome Institute (JGI-PGF)"/>
            <person name="Walter F."/>
            <person name="Albersmeier A."/>
            <person name="Kalinowski J."/>
            <person name="Ruckert C."/>
        </authorList>
    </citation>
    <scope>NUCLEOTIDE SEQUENCE</scope>
    <source>
        <strain evidence="1">JCM 17820</strain>
    </source>
</reference>
<dbReference type="Proteomes" id="UP000605784">
    <property type="component" value="Unassembled WGS sequence"/>
</dbReference>
<dbReference type="Pfam" id="PF10604">
    <property type="entry name" value="Polyketide_cyc2"/>
    <property type="match status" value="1"/>
</dbReference>
<organism evidence="1 2">
    <name type="scientific">Haloarcula pellucida</name>
    <dbReference type="NCBI Taxonomy" id="1427151"/>
    <lineage>
        <taxon>Archaea</taxon>
        <taxon>Methanobacteriati</taxon>
        <taxon>Methanobacteriota</taxon>
        <taxon>Stenosarchaea group</taxon>
        <taxon>Halobacteria</taxon>
        <taxon>Halobacteriales</taxon>
        <taxon>Haloarculaceae</taxon>
        <taxon>Haloarcula</taxon>
    </lineage>
</organism>
<evidence type="ECO:0000313" key="1">
    <source>
        <dbReference type="EMBL" id="GGN87791.1"/>
    </source>
</evidence>
<dbReference type="InterPro" id="IPR023393">
    <property type="entry name" value="START-like_dom_sf"/>
</dbReference>